<dbReference type="PROSITE" id="PS51898">
    <property type="entry name" value="TYR_RECOMBINASE"/>
    <property type="match status" value="1"/>
</dbReference>
<evidence type="ECO:0000256" key="1">
    <source>
        <dbReference type="ARBA" id="ARBA00023172"/>
    </source>
</evidence>
<evidence type="ECO:0000313" key="4">
    <source>
        <dbReference type="EMBL" id="MDQ0909348.1"/>
    </source>
</evidence>
<protein>
    <submittedName>
        <fullName evidence="4">Integrase</fullName>
    </submittedName>
</protein>
<sequence length="469" mass="52245">MLTYDVVVWSIRQRSGRPKPWELRWRVGSQPHSKSYKLKPQADGRRSELMAALREGQQFDEETGLPAKELASLAMPTWYEHAKAYALMKWPGAAAKHRAGIAESLAVVTPAFVSTRHGIPQPKVLRAALYQWAFRAEQRENGEHVLRCDAEDVPPEIREALDWVAAHSFKVDEAARPEHVRAALTALSKLLNGKPAAENTFNRKRMVLSNAFRYAVEERALLSRHPFLAVDWAVTPTSDEVDFRYVPGPRLARDLLAAVAKLGARGEHLQAFFGAIYYAATRPGEAVALREQDFVLPPESEPDAWGEMLLSESHPEVGGGWTDSGKSHDQRGLKHRARKTVRAVPIPPVYVRMVRSHIARFGVAPDGRLFRAARGGRVASTEYCNMWSETRSAVLTPHEVDTALAEVPYSLRHAGISLWIKSGVDPVEVAHRAGHSLTVLYRFYAKILKGGSARANSLIEQGLQAEDEL</sequence>
<feature type="domain" description="Tyr recombinase" evidence="3">
    <location>
        <begin position="241"/>
        <end position="460"/>
    </location>
</feature>
<dbReference type="GO" id="GO:0003677">
    <property type="term" value="F:DNA binding"/>
    <property type="evidence" value="ECO:0007669"/>
    <property type="project" value="InterPro"/>
</dbReference>
<feature type="region of interest" description="Disordered" evidence="2">
    <location>
        <begin position="316"/>
        <end position="338"/>
    </location>
</feature>
<dbReference type="InterPro" id="IPR011010">
    <property type="entry name" value="DNA_brk_join_enz"/>
</dbReference>
<dbReference type="SUPFAM" id="SSF56349">
    <property type="entry name" value="DNA breaking-rejoining enzymes"/>
    <property type="match status" value="1"/>
</dbReference>
<dbReference type="InterPro" id="IPR002104">
    <property type="entry name" value="Integrase_catalytic"/>
</dbReference>
<dbReference type="InterPro" id="IPR013762">
    <property type="entry name" value="Integrase-like_cat_sf"/>
</dbReference>
<proteinExistence type="predicted"/>
<dbReference type="InterPro" id="IPR050090">
    <property type="entry name" value="Tyrosine_recombinase_XerCD"/>
</dbReference>
<evidence type="ECO:0000313" key="5">
    <source>
        <dbReference type="Proteomes" id="UP001234216"/>
    </source>
</evidence>
<dbReference type="Gene3D" id="1.10.443.10">
    <property type="entry name" value="Intergrase catalytic core"/>
    <property type="match status" value="1"/>
</dbReference>
<dbReference type="GO" id="GO:0006310">
    <property type="term" value="P:DNA recombination"/>
    <property type="evidence" value="ECO:0007669"/>
    <property type="project" value="UniProtKB-KW"/>
</dbReference>
<keyword evidence="1" id="KW-0233">DNA recombination</keyword>
<dbReference type="AlphaFoldDB" id="A0AAW8FIK1"/>
<evidence type="ECO:0000256" key="2">
    <source>
        <dbReference type="SAM" id="MobiDB-lite"/>
    </source>
</evidence>
<dbReference type="EMBL" id="JAUSZV010000005">
    <property type="protein sequence ID" value="MDQ0909348.1"/>
    <property type="molecule type" value="Genomic_DNA"/>
</dbReference>
<dbReference type="Proteomes" id="UP001234216">
    <property type="component" value="Unassembled WGS sequence"/>
</dbReference>
<dbReference type="PANTHER" id="PTHR30349:SF64">
    <property type="entry name" value="PROPHAGE INTEGRASE INTD-RELATED"/>
    <property type="match status" value="1"/>
</dbReference>
<name>A0AAW8FIK1_9ACTN</name>
<evidence type="ECO:0000259" key="3">
    <source>
        <dbReference type="PROSITE" id="PS51898"/>
    </source>
</evidence>
<dbReference type="GO" id="GO:0015074">
    <property type="term" value="P:DNA integration"/>
    <property type="evidence" value="ECO:0007669"/>
    <property type="project" value="InterPro"/>
</dbReference>
<comment type="caution">
    <text evidence="4">The sequence shown here is derived from an EMBL/GenBank/DDBJ whole genome shotgun (WGS) entry which is preliminary data.</text>
</comment>
<dbReference type="PANTHER" id="PTHR30349">
    <property type="entry name" value="PHAGE INTEGRASE-RELATED"/>
    <property type="match status" value="1"/>
</dbReference>
<organism evidence="4 5">
    <name type="scientific">Streptomyces canus</name>
    <dbReference type="NCBI Taxonomy" id="58343"/>
    <lineage>
        <taxon>Bacteria</taxon>
        <taxon>Bacillati</taxon>
        <taxon>Actinomycetota</taxon>
        <taxon>Actinomycetes</taxon>
        <taxon>Kitasatosporales</taxon>
        <taxon>Streptomycetaceae</taxon>
        <taxon>Streptomyces</taxon>
        <taxon>Streptomyces aurantiacus group</taxon>
    </lineage>
</organism>
<accession>A0AAW8FIK1</accession>
<gene>
    <name evidence="4" type="ORF">QFZ22_005333</name>
</gene>
<reference evidence="4" key="1">
    <citation type="submission" date="2023-07" db="EMBL/GenBank/DDBJ databases">
        <title>Comparative genomics of wheat-associated soil bacteria to identify genetic determinants of phenazine resistance.</title>
        <authorList>
            <person name="Mouncey N."/>
        </authorList>
    </citation>
    <scope>NUCLEOTIDE SEQUENCE</scope>
    <source>
        <strain evidence="4">V4I22</strain>
    </source>
</reference>